<comment type="caution">
    <text evidence="3">The sequence shown here is derived from an EMBL/GenBank/DDBJ whole genome shotgun (WGS) entry which is preliminary data.</text>
</comment>
<dbReference type="Pfam" id="PF09084">
    <property type="entry name" value="NMT1"/>
    <property type="match status" value="1"/>
</dbReference>
<dbReference type="PANTHER" id="PTHR30024">
    <property type="entry name" value="ALIPHATIC SULFONATES-BINDING PROTEIN-RELATED"/>
    <property type="match status" value="1"/>
</dbReference>
<organism evidence="3 4">
    <name type="scientific">Variimorphobacter saccharofermentans</name>
    <dbReference type="NCBI Taxonomy" id="2755051"/>
    <lineage>
        <taxon>Bacteria</taxon>
        <taxon>Bacillati</taxon>
        <taxon>Bacillota</taxon>
        <taxon>Clostridia</taxon>
        <taxon>Lachnospirales</taxon>
        <taxon>Lachnospiraceae</taxon>
        <taxon>Variimorphobacter</taxon>
    </lineage>
</organism>
<feature type="domain" description="SsuA/THI5-like" evidence="2">
    <location>
        <begin position="97"/>
        <end position="302"/>
    </location>
</feature>
<gene>
    <name evidence="3" type="ORF">H0486_07265</name>
</gene>
<name>A0A839K0G2_9FIRM</name>
<dbReference type="AlphaFoldDB" id="A0A839K0G2"/>
<feature type="compositionally biased region" description="Low complexity" evidence="1">
    <location>
        <begin position="51"/>
        <end position="61"/>
    </location>
</feature>
<dbReference type="SUPFAM" id="SSF53850">
    <property type="entry name" value="Periplasmic binding protein-like II"/>
    <property type="match status" value="1"/>
</dbReference>
<dbReference type="PROSITE" id="PS51257">
    <property type="entry name" value="PROKAR_LIPOPROTEIN"/>
    <property type="match status" value="1"/>
</dbReference>
<evidence type="ECO:0000313" key="3">
    <source>
        <dbReference type="EMBL" id="MBB2182672.1"/>
    </source>
</evidence>
<proteinExistence type="predicted"/>
<feature type="region of interest" description="Disordered" evidence="1">
    <location>
        <begin position="37"/>
        <end position="71"/>
    </location>
</feature>
<evidence type="ECO:0000256" key="1">
    <source>
        <dbReference type="SAM" id="MobiDB-lite"/>
    </source>
</evidence>
<dbReference type="RefSeq" id="WP_228352376.1">
    <property type="nucleotide sequence ID" value="NZ_JACEGA010000001.1"/>
</dbReference>
<reference evidence="3 4" key="1">
    <citation type="submission" date="2020-07" db="EMBL/GenBank/DDBJ databases">
        <title>Characterization and genome sequencing of isolate MD1, a novel member within the family Lachnospiraceae.</title>
        <authorList>
            <person name="Rettenmaier R."/>
            <person name="Di Bello L."/>
            <person name="Zinser C."/>
            <person name="Scheitz K."/>
            <person name="Liebl W."/>
            <person name="Zverlov V."/>
        </authorList>
    </citation>
    <scope>NUCLEOTIDE SEQUENCE [LARGE SCALE GENOMIC DNA]</scope>
    <source>
        <strain evidence="3 4">MD1</strain>
    </source>
</reference>
<dbReference type="Proteomes" id="UP000574276">
    <property type="component" value="Unassembled WGS sequence"/>
</dbReference>
<dbReference type="Gene3D" id="3.40.190.10">
    <property type="entry name" value="Periplasmic binding protein-like II"/>
    <property type="match status" value="2"/>
</dbReference>
<evidence type="ECO:0000259" key="2">
    <source>
        <dbReference type="Pfam" id="PF09084"/>
    </source>
</evidence>
<sequence>MKDNKNMKKIWNRLVACTIIFVSTVIILTGCSAKETVNTNTDKNENKTTETESVSSTASEASDTKDTDVTSVETGDPIRIVKTFEGTCQVQTQLAYLLGFYEAEGLVEGVDYEFVDSGSETGAVLISTDKADLVIGLIAGMLQPLDNGLEAKAILGLHTGCITLVTLGDSEVKSTADLKGKTIGVTQLSSSNHIAALRALNFEGLTADDVEFVVYDSDTIQQALLNGAVDVIALSDYKAKILERDEGARIIFDTSTDPRLKDENCCVLFARNGVIDEYPQRLAKICTAIQKASVWIANNPELAAEIQVAQGYALGEAEVNKKLLLTYQFPTSLTSLKEAVYRNFDDAKVLGLLKENTDEAVLAESSYLFLDGVADGLDITTIEAPKDPNQFLIVKEE</sequence>
<dbReference type="InterPro" id="IPR015168">
    <property type="entry name" value="SsuA/THI5"/>
</dbReference>
<keyword evidence="4" id="KW-1185">Reference proteome</keyword>
<evidence type="ECO:0000313" key="4">
    <source>
        <dbReference type="Proteomes" id="UP000574276"/>
    </source>
</evidence>
<accession>A0A839K0G2</accession>
<protein>
    <submittedName>
        <fullName evidence="3">ABC transporter substrate-binding protein</fullName>
    </submittedName>
</protein>
<dbReference type="EMBL" id="JACEGA010000001">
    <property type="protein sequence ID" value="MBB2182672.1"/>
    <property type="molecule type" value="Genomic_DNA"/>
</dbReference>